<evidence type="ECO:0000313" key="3">
    <source>
        <dbReference type="EMBL" id="VFQ85712.1"/>
    </source>
</evidence>
<keyword evidence="1" id="KW-0175">Coiled coil</keyword>
<evidence type="ECO:0000313" key="4">
    <source>
        <dbReference type="Proteomes" id="UP000595140"/>
    </source>
</evidence>
<name>A0A484MAB7_9ASTE</name>
<dbReference type="EMBL" id="OOIL02002998">
    <property type="protein sequence ID" value="VFQ85712.1"/>
    <property type="molecule type" value="Genomic_DNA"/>
</dbReference>
<dbReference type="Proteomes" id="UP000595140">
    <property type="component" value="Unassembled WGS sequence"/>
</dbReference>
<sequence length="187" mass="20672">MDEMKRAGEDRQKELQYEVARLTRELEEEKDHSTKWEEENTSLSSKAGSVSARAVESFKSSSEFTVVAMERMGKPIVEWLKTGPGAKWMVGEVEKSFNCGLFRAQQVFRDKLARLPKGISLPDLGFPPPCRAFAKFDPSPYLNEESLSASDEEDESTAQGDQDGQGDQETRANPATTKAGEGPSSGM</sequence>
<feature type="coiled-coil region" evidence="1">
    <location>
        <begin position="5"/>
        <end position="39"/>
    </location>
</feature>
<organism evidence="3 4">
    <name type="scientific">Cuscuta campestris</name>
    <dbReference type="NCBI Taxonomy" id="132261"/>
    <lineage>
        <taxon>Eukaryota</taxon>
        <taxon>Viridiplantae</taxon>
        <taxon>Streptophyta</taxon>
        <taxon>Embryophyta</taxon>
        <taxon>Tracheophyta</taxon>
        <taxon>Spermatophyta</taxon>
        <taxon>Magnoliopsida</taxon>
        <taxon>eudicotyledons</taxon>
        <taxon>Gunneridae</taxon>
        <taxon>Pentapetalae</taxon>
        <taxon>asterids</taxon>
        <taxon>lamiids</taxon>
        <taxon>Solanales</taxon>
        <taxon>Convolvulaceae</taxon>
        <taxon>Cuscuteae</taxon>
        <taxon>Cuscuta</taxon>
        <taxon>Cuscuta subgen. Grammica</taxon>
        <taxon>Cuscuta sect. Cleistogrammica</taxon>
    </lineage>
</organism>
<accession>A0A484MAB7</accession>
<gene>
    <name evidence="3" type="ORF">CCAM_LOCUS27488</name>
</gene>
<dbReference type="AlphaFoldDB" id="A0A484MAB7"/>
<keyword evidence="4" id="KW-1185">Reference proteome</keyword>
<evidence type="ECO:0000256" key="2">
    <source>
        <dbReference type="SAM" id="MobiDB-lite"/>
    </source>
</evidence>
<reference evidence="3 4" key="1">
    <citation type="submission" date="2018-04" db="EMBL/GenBank/DDBJ databases">
        <authorList>
            <person name="Vogel A."/>
        </authorList>
    </citation>
    <scope>NUCLEOTIDE SEQUENCE [LARGE SCALE GENOMIC DNA]</scope>
</reference>
<feature type="region of interest" description="Disordered" evidence="2">
    <location>
        <begin position="135"/>
        <end position="187"/>
    </location>
</feature>
<evidence type="ECO:0000256" key="1">
    <source>
        <dbReference type="SAM" id="Coils"/>
    </source>
</evidence>
<proteinExistence type="predicted"/>
<protein>
    <submittedName>
        <fullName evidence="3">Uncharacterized protein</fullName>
    </submittedName>
</protein>